<organism evidence="1 2">
    <name type="scientific">Clunio marinus</name>
    <dbReference type="NCBI Taxonomy" id="568069"/>
    <lineage>
        <taxon>Eukaryota</taxon>
        <taxon>Metazoa</taxon>
        <taxon>Ecdysozoa</taxon>
        <taxon>Arthropoda</taxon>
        <taxon>Hexapoda</taxon>
        <taxon>Insecta</taxon>
        <taxon>Pterygota</taxon>
        <taxon>Neoptera</taxon>
        <taxon>Endopterygota</taxon>
        <taxon>Diptera</taxon>
        <taxon>Nematocera</taxon>
        <taxon>Chironomoidea</taxon>
        <taxon>Chironomidae</taxon>
        <taxon>Clunio</taxon>
    </lineage>
</organism>
<keyword evidence="2" id="KW-1185">Reference proteome</keyword>
<dbReference type="Proteomes" id="UP000183832">
    <property type="component" value="Unassembled WGS sequence"/>
</dbReference>
<name>A0A1J1IP70_9DIPT</name>
<evidence type="ECO:0000313" key="2">
    <source>
        <dbReference type="Proteomes" id="UP000183832"/>
    </source>
</evidence>
<evidence type="ECO:0000313" key="1">
    <source>
        <dbReference type="EMBL" id="CRL02031.1"/>
    </source>
</evidence>
<reference evidence="1 2" key="1">
    <citation type="submission" date="2015-04" db="EMBL/GenBank/DDBJ databases">
        <authorList>
            <person name="Syromyatnikov M.Y."/>
            <person name="Popov V.N."/>
        </authorList>
    </citation>
    <scope>NUCLEOTIDE SEQUENCE [LARGE SCALE GENOMIC DNA]</scope>
</reference>
<gene>
    <name evidence="1" type="ORF">CLUMA_CG015559</name>
</gene>
<proteinExistence type="predicted"/>
<accession>A0A1J1IP70</accession>
<dbReference type="EMBL" id="CVRI01000057">
    <property type="protein sequence ID" value="CRL02031.1"/>
    <property type="molecule type" value="Genomic_DNA"/>
</dbReference>
<sequence length="63" mass="7291">MSADSLEEKQKCLSKVNCTCQTFPEEFRLETFATFSLMFKCNYLVSNQKLKKLKKVSIALSNF</sequence>
<protein>
    <submittedName>
        <fullName evidence="1">CLUMA_CG015559, isoform A</fullName>
    </submittedName>
</protein>
<dbReference type="AlphaFoldDB" id="A0A1J1IP70"/>